<evidence type="ECO:0000313" key="11">
    <source>
        <dbReference type="EMBL" id="KAK8774712.1"/>
    </source>
</evidence>
<comment type="catalytic activity">
    <reaction evidence="7 8">
        <text>RNA(n) + a ribonucleoside 5'-triphosphate = RNA(n+1) + diphosphate</text>
        <dbReference type="Rhea" id="RHEA:21248"/>
        <dbReference type="Rhea" id="RHEA-COMP:14527"/>
        <dbReference type="Rhea" id="RHEA-COMP:17342"/>
        <dbReference type="ChEBI" id="CHEBI:33019"/>
        <dbReference type="ChEBI" id="CHEBI:61557"/>
        <dbReference type="ChEBI" id="CHEBI:140395"/>
        <dbReference type="EC" id="2.7.7.48"/>
    </reaction>
</comment>
<comment type="similarity">
    <text evidence="1 8">Belongs to the RdRP family.</text>
</comment>
<dbReference type="Pfam" id="PF05183">
    <property type="entry name" value="RdRP"/>
    <property type="match status" value="2"/>
</dbReference>
<feature type="domain" description="RDRP C-terminal head" evidence="10">
    <location>
        <begin position="385"/>
        <end position="529"/>
    </location>
</feature>
<evidence type="ECO:0000256" key="2">
    <source>
        <dbReference type="ARBA" id="ARBA00022484"/>
    </source>
</evidence>
<evidence type="ECO:0000256" key="5">
    <source>
        <dbReference type="ARBA" id="ARBA00022884"/>
    </source>
</evidence>
<evidence type="ECO:0000256" key="4">
    <source>
        <dbReference type="ARBA" id="ARBA00022695"/>
    </source>
</evidence>
<dbReference type="EMBL" id="JARKHS020015133">
    <property type="protein sequence ID" value="KAK8774712.1"/>
    <property type="molecule type" value="Genomic_DNA"/>
</dbReference>
<gene>
    <name evidence="11" type="ORF">V5799_010758</name>
</gene>
<dbReference type="GO" id="GO:0003723">
    <property type="term" value="F:RNA binding"/>
    <property type="evidence" value="ECO:0007669"/>
    <property type="project" value="UniProtKB-KW"/>
</dbReference>
<evidence type="ECO:0000256" key="6">
    <source>
        <dbReference type="ARBA" id="ARBA00023158"/>
    </source>
</evidence>
<dbReference type="GO" id="GO:0030422">
    <property type="term" value="P:siRNA processing"/>
    <property type="evidence" value="ECO:0007669"/>
    <property type="project" value="TreeGrafter"/>
</dbReference>
<keyword evidence="6" id="KW-0943">RNA-mediated gene silencing</keyword>
<sequence length="792" mass="88709">MFNQRTDEILEATVAAFLRKGIFIAGRHYRYLGSSASQLRDHGAWLYAKDTKGKSVQDIRAWMGDVAHIPNVGYKMARMGQCFSSTEDTVRVPMDSGVKRDLPDIVGVAVYNSAVAGLKNKSQIAVPEDTGRNMLGILDETGTLEYGQVFVQFSDIRNSERTPKPTCTARVLTGTVMVTKCPCLHPGDVRKFEAVDVPALRHIRDCIVFPAKGQRPHPDEMAGSDLDGDEYVVIAEKDLFFPGENVEPMVFNDQAYKADGQQDLDEDMISFTCNYIKNDNIGLMSSAHLAWADQLPDGIFSHRCLTLAEKISTSLDFAKTGISACLDKSERVYRYPEFMEKTGNKDTYQSSRVLGQLYRLNRGLVSSGFCGCAERRVRHNLFEFPGWQKHEHAARQAKGIYADIMSHILRRYGISSEAEVVTGLLSSLSPRHRSRNLKRNVETNVQKQFQKLVETMRQRFFRDVEFAARDTSLSGMSAQETLLQMGSAWYMVTRSTATATSEANCHGFPWCISDVLLVLLRSKRTHRTQTLEPQACDLLLQELNDAITKGFVDVPAPTIALNTLIKWVAKEGLLTKRGSDGPGICNECLSSLFMSFAGSGATTEQSPRKRDRRHRAEEGRDALFGHLPRNAAAYVMAFLRHLAHASGLSPLCRQCRQPCSQTHSLTFAALRCYSQLVVCGSPCHLGLSFGCDCQQVDRGLEEHGPIRVQVRNAALLRLLKGGGCVRVEETLRRWSGVQDVRIRLRTSRSGGRHCALVSARGRDWQLWFLEELLLQPWFEQAVVRGTLERRPR</sequence>
<evidence type="ECO:0000256" key="1">
    <source>
        <dbReference type="ARBA" id="ARBA00005762"/>
    </source>
</evidence>
<comment type="caution">
    <text evidence="11">The sequence shown here is derived from an EMBL/GenBank/DDBJ whole genome shotgun (WGS) entry which is preliminary data.</text>
</comment>
<protein>
    <recommendedName>
        <fullName evidence="8">RNA-dependent RNA polymerase</fullName>
        <ecNumber evidence="8">2.7.7.48</ecNumber>
    </recommendedName>
</protein>
<dbReference type="GO" id="GO:0003968">
    <property type="term" value="F:RNA-directed RNA polymerase activity"/>
    <property type="evidence" value="ECO:0007669"/>
    <property type="project" value="UniProtKB-KW"/>
</dbReference>
<keyword evidence="12" id="KW-1185">Reference proteome</keyword>
<dbReference type="InterPro" id="IPR057596">
    <property type="entry name" value="RDRP_core"/>
</dbReference>
<dbReference type="EC" id="2.7.7.48" evidence="8"/>
<evidence type="ECO:0000256" key="7">
    <source>
        <dbReference type="ARBA" id="ARBA00048744"/>
    </source>
</evidence>
<dbReference type="AlphaFoldDB" id="A0AAQ4EJ24"/>
<evidence type="ECO:0000256" key="3">
    <source>
        <dbReference type="ARBA" id="ARBA00022679"/>
    </source>
</evidence>
<dbReference type="Proteomes" id="UP001321473">
    <property type="component" value="Unassembled WGS sequence"/>
</dbReference>
<feature type="domain" description="RDRP core" evidence="9">
    <location>
        <begin position="6"/>
        <end position="104"/>
    </location>
</feature>
<keyword evidence="4 8" id="KW-0548">Nucleotidyltransferase</keyword>
<dbReference type="GO" id="GO:0031380">
    <property type="term" value="C:nuclear RNA-directed RNA polymerase complex"/>
    <property type="evidence" value="ECO:0007669"/>
    <property type="project" value="TreeGrafter"/>
</dbReference>
<keyword evidence="2 8" id="KW-0696">RNA-directed RNA polymerase</keyword>
<dbReference type="InterPro" id="IPR007855">
    <property type="entry name" value="RDRP"/>
</dbReference>
<keyword evidence="5 8" id="KW-0694">RNA-binding</keyword>
<organism evidence="11 12">
    <name type="scientific">Amblyomma americanum</name>
    <name type="common">Lone star tick</name>
    <dbReference type="NCBI Taxonomy" id="6943"/>
    <lineage>
        <taxon>Eukaryota</taxon>
        <taxon>Metazoa</taxon>
        <taxon>Ecdysozoa</taxon>
        <taxon>Arthropoda</taxon>
        <taxon>Chelicerata</taxon>
        <taxon>Arachnida</taxon>
        <taxon>Acari</taxon>
        <taxon>Parasitiformes</taxon>
        <taxon>Ixodida</taxon>
        <taxon>Ixodoidea</taxon>
        <taxon>Ixodidae</taxon>
        <taxon>Amblyomminae</taxon>
        <taxon>Amblyomma</taxon>
    </lineage>
</organism>
<dbReference type="InterPro" id="IPR058752">
    <property type="entry name" value="RDRP_C_head"/>
</dbReference>
<reference evidence="11 12" key="1">
    <citation type="journal article" date="2023" name="Arcadia Sci">
        <title>De novo assembly of a long-read Amblyomma americanum tick genome.</title>
        <authorList>
            <person name="Chou S."/>
            <person name="Poskanzer K.E."/>
            <person name="Rollins M."/>
            <person name="Thuy-Boun P.S."/>
        </authorList>
    </citation>
    <scope>NUCLEOTIDE SEQUENCE [LARGE SCALE GENOMIC DNA]</scope>
    <source>
        <strain evidence="11">F_SG_1</strain>
        <tissue evidence="11">Salivary glands</tissue>
    </source>
</reference>
<name>A0AAQ4EJ24_AMBAM</name>
<evidence type="ECO:0000256" key="8">
    <source>
        <dbReference type="RuleBase" id="RU363098"/>
    </source>
</evidence>
<dbReference type="PANTHER" id="PTHR23079:SF55">
    <property type="entry name" value="RNA-DIRECTED RNA POLYMERASE"/>
    <property type="match status" value="1"/>
</dbReference>
<evidence type="ECO:0000259" key="10">
    <source>
        <dbReference type="Pfam" id="PF26253"/>
    </source>
</evidence>
<dbReference type="Pfam" id="PF26253">
    <property type="entry name" value="RdRP_head"/>
    <property type="match status" value="1"/>
</dbReference>
<evidence type="ECO:0000313" key="12">
    <source>
        <dbReference type="Proteomes" id="UP001321473"/>
    </source>
</evidence>
<dbReference type="PANTHER" id="PTHR23079">
    <property type="entry name" value="RNA-DEPENDENT RNA POLYMERASE"/>
    <property type="match status" value="1"/>
</dbReference>
<accession>A0AAQ4EJ24</accession>
<keyword evidence="3 8" id="KW-0808">Transferase</keyword>
<evidence type="ECO:0000259" key="9">
    <source>
        <dbReference type="Pfam" id="PF05183"/>
    </source>
</evidence>
<feature type="domain" description="RDRP core" evidence="9">
    <location>
        <begin position="110"/>
        <end position="359"/>
    </location>
</feature>
<proteinExistence type="inferred from homology"/>